<dbReference type="Pfam" id="PF14831">
    <property type="entry name" value="DUF4484"/>
    <property type="match status" value="1"/>
</dbReference>
<sequence length="535" mass="60187">MSFVEAHTGAGSNPPRLSALFLAKFDKKIGYTVAWKRSAIDIPIVPLDGAVEFKSLPSGLHAVKDDLVYFVHEGHAGLSAFCNAPASAAERNATFVSVGILVPLNQGRLGRSWLHAERLQSLASALAKDPENTAPLEDFWREQSQHTDSTSTQLSPDQQRGYRRRRALSTLTAALPPDQSLPEFHPARSIVHYVDVFGPLVFRLQEAALLRKRILFVGAPPVRASCEFVYNLSILASLPNAAREHLPSGSDHLSRFRALFCLGTHDIPLIEKLQREDQGQHPHSIEFPSPGWVSCSTDEIMAAKRQLYDVIVEIPHSYDAPPEQRRWPTIRTSDGTQVKASQRDVQRYKLLHHELWKYRHNVSDATGESGLEDDTRPLVRKDSEEAEEEFNETYDESAVEPMTWSRLAYLGFMWWASAGERDAYTTEERETDRELLGHLSDYQDGIHTAVIAAFHRWTVILFKHVARLLDAAESERGSPISELVIDREELSKMGLDTWSETDRVFIQDLVWLYFGVRADVQGAALECCGVRIPVC</sequence>
<dbReference type="EMBL" id="ML986501">
    <property type="protein sequence ID" value="KAF2274762.1"/>
    <property type="molecule type" value="Genomic_DNA"/>
</dbReference>
<dbReference type="InterPro" id="IPR028115">
    <property type="entry name" value="DUF4484"/>
</dbReference>
<name>A0A6A6JEB9_WESOR</name>
<dbReference type="GeneID" id="54555124"/>
<proteinExistence type="predicted"/>
<evidence type="ECO:0000259" key="1">
    <source>
        <dbReference type="Pfam" id="PF14831"/>
    </source>
</evidence>
<dbReference type="OrthoDB" id="2152680at2759"/>
<feature type="domain" description="DUF4484" evidence="1">
    <location>
        <begin position="468"/>
        <end position="532"/>
    </location>
</feature>
<accession>A0A6A6JEB9</accession>
<dbReference type="InterPro" id="IPR053056">
    <property type="entry name" value="Lipid_Metab_Assoc_Protein"/>
</dbReference>
<dbReference type="Pfam" id="PF09804">
    <property type="entry name" value="DENND11"/>
    <property type="match status" value="1"/>
</dbReference>
<evidence type="ECO:0000313" key="2">
    <source>
        <dbReference type="EMBL" id="KAF2274762.1"/>
    </source>
</evidence>
<dbReference type="PANTHER" id="PTHR28153:SF1">
    <property type="entry name" value="DUF4484 DOMAIN-CONTAINING PROTEIN"/>
    <property type="match status" value="1"/>
</dbReference>
<gene>
    <name evidence="2" type="ORF">EI97DRAFT_476831</name>
</gene>
<dbReference type="Proteomes" id="UP000800097">
    <property type="component" value="Unassembled WGS sequence"/>
</dbReference>
<keyword evidence="3" id="KW-1185">Reference proteome</keyword>
<protein>
    <recommendedName>
        <fullName evidence="1">DUF4484 domain-containing protein</fullName>
    </recommendedName>
</protein>
<dbReference type="GO" id="GO:0005811">
    <property type="term" value="C:lipid droplet"/>
    <property type="evidence" value="ECO:0007669"/>
    <property type="project" value="TreeGrafter"/>
</dbReference>
<dbReference type="PANTHER" id="PTHR28153">
    <property type="entry name" value="PROTEIN, PUTATIVE-RELATED"/>
    <property type="match status" value="1"/>
</dbReference>
<organism evidence="2 3">
    <name type="scientific">Westerdykella ornata</name>
    <dbReference type="NCBI Taxonomy" id="318751"/>
    <lineage>
        <taxon>Eukaryota</taxon>
        <taxon>Fungi</taxon>
        <taxon>Dikarya</taxon>
        <taxon>Ascomycota</taxon>
        <taxon>Pezizomycotina</taxon>
        <taxon>Dothideomycetes</taxon>
        <taxon>Pleosporomycetidae</taxon>
        <taxon>Pleosporales</taxon>
        <taxon>Sporormiaceae</taxon>
        <taxon>Westerdykella</taxon>
    </lineage>
</organism>
<dbReference type="AlphaFoldDB" id="A0A6A6JEB9"/>
<dbReference type="InterPro" id="IPR018626">
    <property type="entry name" value="LCHN/Anr2"/>
</dbReference>
<dbReference type="RefSeq" id="XP_033652301.1">
    <property type="nucleotide sequence ID" value="XM_033801949.1"/>
</dbReference>
<reference evidence="2" key="1">
    <citation type="journal article" date="2020" name="Stud. Mycol.">
        <title>101 Dothideomycetes genomes: a test case for predicting lifestyles and emergence of pathogens.</title>
        <authorList>
            <person name="Haridas S."/>
            <person name="Albert R."/>
            <person name="Binder M."/>
            <person name="Bloem J."/>
            <person name="Labutti K."/>
            <person name="Salamov A."/>
            <person name="Andreopoulos B."/>
            <person name="Baker S."/>
            <person name="Barry K."/>
            <person name="Bills G."/>
            <person name="Bluhm B."/>
            <person name="Cannon C."/>
            <person name="Castanera R."/>
            <person name="Culley D."/>
            <person name="Daum C."/>
            <person name="Ezra D."/>
            <person name="Gonzalez J."/>
            <person name="Henrissat B."/>
            <person name="Kuo A."/>
            <person name="Liang C."/>
            <person name="Lipzen A."/>
            <person name="Lutzoni F."/>
            <person name="Magnuson J."/>
            <person name="Mondo S."/>
            <person name="Nolan M."/>
            <person name="Ohm R."/>
            <person name="Pangilinan J."/>
            <person name="Park H.-J."/>
            <person name="Ramirez L."/>
            <person name="Alfaro M."/>
            <person name="Sun H."/>
            <person name="Tritt A."/>
            <person name="Yoshinaga Y."/>
            <person name="Zwiers L.-H."/>
            <person name="Turgeon B."/>
            <person name="Goodwin S."/>
            <person name="Spatafora J."/>
            <person name="Crous P."/>
            <person name="Grigoriev I."/>
        </authorList>
    </citation>
    <scope>NUCLEOTIDE SEQUENCE</scope>
    <source>
        <strain evidence="2">CBS 379.55</strain>
    </source>
</reference>
<evidence type="ECO:0000313" key="3">
    <source>
        <dbReference type="Proteomes" id="UP000800097"/>
    </source>
</evidence>